<dbReference type="InterPro" id="IPR004843">
    <property type="entry name" value="Calcineurin-like_PHP"/>
</dbReference>
<dbReference type="GO" id="GO:0009166">
    <property type="term" value="P:nucleotide catabolic process"/>
    <property type="evidence" value="ECO:0007669"/>
    <property type="project" value="InterPro"/>
</dbReference>
<dbReference type="InterPro" id="IPR036907">
    <property type="entry name" value="5'-Nucleotdase_C_sf"/>
</dbReference>
<evidence type="ECO:0000313" key="5">
    <source>
        <dbReference type="EMBL" id="PSW06521.1"/>
    </source>
</evidence>
<comment type="caution">
    <text evidence="5">The sequence shown here is derived from an EMBL/GenBank/DDBJ whole genome shotgun (WGS) entry which is preliminary data.</text>
</comment>
<dbReference type="Gene3D" id="3.60.21.10">
    <property type="match status" value="1"/>
</dbReference>
<evidence type="ECO:0000256" key="1">
    <source>
        <dbReference type="ARBA" id="ARBA00022729"/>
    </source>
</evidence>
<dbReference type="PROSITE" id="PS51257">
    <property type="entry name" value="PROKAR_LIPOPROTEIN"/>
    <property type="match status" value="1"/>
</dbReference>
<dbReference type="Pfam" id="PF02872">
    <property type="entry name" value="5_nucleotid_C"/>
    <property type="match status" value="1"/>
</dbReference>
<dbReference type="PANTHER" id="PTHR11575">
    <property type="entry name" value="5'-NUCLEOTIDASE-RELATED"/>
    <property type="match status" value="1"/>
</dbReference>
<dbReference type="PRINTS" id="PR01607">
    <property type="entry name" value="APYRASEFAMLY"/>
</dbReference>
<dbReference type="InterPro" id="IPR008334">
    <property type="entry name" value="5'-Nucleotdase_C"/>
</dbReference>
<feature type="chain" id="PRO_5015370177" evidence="2">
    <location>
        <begin position="23"/>
        <end position="736"/>
    </location>
</feature>
<feature type="signal peptide" evidence="2">
    <location>
        <begin position="1"/>
        <end position="22"/>
    </location>
</feature>
<protein>
    <submittedName>
        <fullName evidence="5">Bifunctional metallophosphatase/5'-nucleotidase</fullName>
    </submittedName>
</protein>
<gene>
    <name evidence="5" type="ORF">C9I89_03015</name>
</gene>
<proteinExistence type="inferred from homology"/>
<feature type="domain" description="5'-Nucleotidase C-terminal" evidence="4">
    <location>
        <begin position="433"/>
        <end position="582"/>
    </location>
</feature>
<dbReference type="InterPro" id="IPR029052">
    <property type="entry name" value="Metallo-depent_PP-like"/>
</dbReference>
<name>A0A2T3N2F9_9GAMM</name>
<keyword evidence="1 2" id="KW-0732">Signal</keyword>
<sequence length="736" mass="80786">MKIYKRNLVCLAIAVALTGCNSDDNNTTTSNNAPNKNTTTTTSVKQGLTLINTPEVVIKGENSELTEQSIVIGATSDLHGRVFGYDYALGTEDSDAGLTRISTLLKKERENHPNMILIDIGDTVQGNSAQLFNDQPSHPMIDTLNSLNYDLWVPGNHEFNFDRSFIDRNLENFDGAVISSSIKWASNGNNYLRSYQIYNVNGCKVAIIGLTPSYVPNWEASAPEHFAGLNFEEELKAATAAVEEVTAAHNPDIVVGALHLGRTDGGMGVYGIASALADKFDVIMAGHEHATYIEEVTMGKAEGKDISKNSHSDEDKALSGVFDETATATKVKIIEPGKWGSALAKTEIKVKKDADGKWVLVDTTLSNISTKNVEEDADLAAKYQYVDDKAKADAEEIIGTISGNFTPTSTGGADEIVEEDFFEDADTTVRLYSTIHAAKVQDSPLMDLIQYIQLDHSGATIAAASLFSDTSNLRDGQDFAKKDATNLYKYDNTLVGVNITGENLMKYMEWSYNYFNTYKDGDITISFNNSVKAYNYDQFDGAINYTVDLSKPAGERISIVEIDGKPFDASAKYKLALNSYRYGSQALANGWVKKEDKFYDSTNEPIYAIRDMITEFVRENKGVSSTGDYLKTTDNWRIDQMQAGRGIAATRDDDGAGEVLWNKLKNKEVCIHIDPSNVKYPGIGKAVNVNDDTTYYANPAFEADASATGEELNWGCSYKFDPVNPDKVTYMVKGIN</sequence>
<reference evidence="5 6" key="1">
    <citation type="submission" date="2018-03" db="EMBL/GenBank/DDBJ databases">
        <title>Whole genome sequencing of Histamine producing bacteria.</title>
        <authorList>
            <person name="Butler K."/>
        </authorList>
    </citation>
    <scope>NUCLEOTIDE SEQUENCE [LARGE SCALE GENOMIC DNA]</scope>
    <source>
        <strain evidence="5 6">DSM 16190</strain>
    </source>
</reference>
<comment type="similarity">
    <text evidence="2">Belongs to the 5'-nucleotidase family.</text>
</comment>
<keyword evidence="2" id="KW-0547">Nucleotide-binding</keyword>
<dbReference type="OrthoDB" id="9803927at2"/>
<dbReference type="AlphaFoldDB" id="A0A2T3N2F9"/>
<dbReference type="PANTHER" id="PTHR11575:SF6">
    <property type="entry name" value="2',3'-CYCLIC-NUCLEOTIDE 2'-PHOSPHODIESTERASE_3'-NUCLEOTIDASE"/>
    <property type="match status" value="1"/>
</dbReference>
<dbReference type="SUPFAM" id="SSF55816">
    <property type="entry name" value="5'-nucleotidase (syn. UDP-sugar hydrolase), C-terminal domain"/>
    <property type="match status" value="1"/>
</dbReference>
<organism evidence="5 6">
    <name type="scientific">Photobacterium lipolyticum</name>
    <dbReference type="NCBI Taxonomy" id="266810"/>
    <lineage>
        <taxon>Bacteria</taxon>
        <taxon>Pseudomonadati</taxon>
        <taxon>Pseudomonadota</taxon>
        <taxon>Gammaproteobacteria</taxon>
        <taxon>Vibrionales</taxon>
        <taxon>Vibrionaceae</taxon>
        <taxon>Photobacterium</taxon>
    </lineage>
</organism>
<evidence type="ECO:0000256" key="2">
    <source>
        <dbReference type="RuleBase" id="RU362119"/>
    </source>
</evidence>
<feature type="domain" description="Calcineurin-like phosphoesterase" evidence="3">
    <location>
        <begin position="72"/>
        <end position="289"/>
    </location>
</feature>
<dbReference type="EMBL" id="PYMC01000002">
    <property type="protein sequence ID" value="PSW06521.1"/>
    <property type="molecule type" value="Genomic_DNA"/>
</dbReference>
<accession>A0A2T3N2F9</accession>
<dbReference type="GO" id="GO:0030288">
    <property type="term" value="C:outer membrane-bounded periplasmic space"/>
    <property type="evidence" value="ECO:0007669"/>
    <property type="project" value="TreeGrafter"/>
</dbReference>
<evidence type="ECO:0000313" key="6">
    <source>
        <dbReference type="Proteomes" id="UP000240904"/>
    </source>
</evidence>
<keyword evidence="6" id="KW-1185">Reference proteome</keyword>
<dbReference type="SUPFAM" id="SSF56300">
    <property type="entry name" value="Metallo-dependent phosphatases"/>
    <property type="match status" value="1"/>
</dbReference>
<dbReference type="Gene3D" id="3.90.780.10">
    <property type="entry name" value="5'-Nucleotidase, C-terminal domain"/>
    <property type="match status" value="1"/>
</dbReference>
<dbReference type="GO" id="GO:0000166">
    <property type="term" value="F:nucleotide binding"/>
    <property type="evidence" value="ECO:0007669"/>
    <property type="project" value="UniProtKB-KW"/>
</dbReference>
<keyword evidence="2" id="KW-0378">Hydrolase</keyword>
<dbReference type="Proteomes" id="UP000240904">
    <property type="component" value="Unassembled WGS sequence"/>
</dbReference>
<dbReference type="Pfam" id="PF00149">
    <property type="entry name" value="Metallophos"/>
    <property type="match status" value="1"/>
</dbReference>
<dbReference type="GO" id="GO:0016787">
    <property type="term" value="F:hydrolase activity"/>
    <property type="evidence" value="ECO:0007669"/>
    <property type="project" value="UniProtKB-KW"/>
</dbReference>
<evidence type="ECO:0000259" key="4">
    <source>
        <dbReference type="Pfam" id="PF02872"/>
    </source>
</evidence>
<dbReference type="RefSeq" id="WP_107281885.1">
    <property type="nucleotide sequence ID" value="NZ_PYMC01000002.1"/>
</dbReference>
<evidence type="ECO:0000259" key="3">
    <source>
        <dbReference type="Pfam" id="PF00149"/>
    </source>
</evidence>
<dbReference type="InterPro" id="IPR006179">
    <property type="entry name" value="5_nucleotidase/apyrase"/>
</dbReference>